<dbReference type="Gene3D" id="3.40.640.10">
    <property type="entry name" value="Type I PLP-dependent aspartate aminotransferase-like (Major domain)"/>
    <property type="match status" value="1"/>
</dbReference>
<evidence type="ECO:0000259" key="7">
    <source>
        <dbReference type="PROSITE" id="PS50949"/>
    </source>
</evidence>
<dbReference type="EMBL" id="RQZG01000008">
    <property type="protein sequence ID" value="RRD04979.1"/>
    <property type="molecule type" value="Genomic_DNA"/>
</dbReference>
<dbReference type="GO" id="GO:0003700">
    <property type="term" value="F:DNA-binding transcription factor activity"/>
    <property type="evidence" value="ECO:0007669"/>
    <property type="project" value="InterPro"/>
</dbReference>
<dbReference type="CDD" id="cd07377">
    <property type="entry name" value="WHTH_GntR"/>
    <property type="match status" value="1"/>
</dbReference>
<keyword evidence="4" id="KW-0238">DNA-binding</keyword>
<comment type="similarity">
    <text evidence="1">In the C-terminal section; belongs to the class-I pyridoxal-phosphate-dependent aminotransferase family.</text>
</comment>
<evidence type="ECO:0000256" key="5">
    <source>
        <dbReference type="ARBA" id="ARBA00023163"/>
    </source>
</evidence>
<dbReference type="Pfam" id="PF00155">
    <property type="entry name" value="Aminotran_1_2"/>
    <property type="match status" value="1"/>
</dbReference>
<dbReference type="OrthoDB" id="594134at2"/>
<keyword evidence="3" id="KW-0805">Transcription regulation</keyword>
<name>A0A3P1T6G5_9ACTN</name>
<dbReference type="SUPFAM" id="SSF46785">
    <property type="entry name" value="Winged helix' DNA-binding domain"/>
    <property type="match status" value="1"/>
</dbReference>
<dbReference type="InterPro" id="IPR015421">
    <property type="entry name" value="PyrdxlP-dep_Trfase_major"/>
</dbReference>
<dbReference type="Gene3D" id="1.10.10.10">
    <property type="entry name" value="Winged helix-like DNA-binding domain superfamily/Winged helix DNA-binding domain"/>
    <property type="match status" value="1"/>
</dbReference>
<gene>
    <name evidence="8" type="ORF">EII34_08655</name>
</gene>
<dbReference type="InterPro" id="IPR000524">
    <property type="entry name" value="Tscrpt_reg_HTH_GntR"/>
</dbReference>
<dbReference type="InterPro" id="IPR004839">
    <property type="entry name" value="Aminotransferase_I/II_large"/>
</dbReference>
<dbReference type="InterPro" id="IPR036390">
    <property type="entry name" value="WH_DNA-bd_sf"/>
</dbReference>
<evidence type="ECO:0000256" key="2">
    <source>
        <dbReference type="ARBA" id="ARBA00022898"/>
    </source>
</evidence>
<dbReference type="Pfam" id="PF00392">
    <property type="entry name" value="GntR"/>
    <property type="match status" value="1"/>
</dbReference>
<dbReference type="RefSeq" id="WP_124844755.1">
    <property type="nucleotide sequence ID" value="NZ_RQZG01000008.1"/>
</dbReference>
<dbReference type="SUPFAM" id="SSF53383">
    <property type="entry name" value="PLP-dependent transferases"/>
    <property type="match status" value="1"/>
</dbReference>
<dbReference type="InterPro" id="IPR015424">
    <property type="entry name" value="PyrdxlP-dep_Trfase"/>
</dbReference>
<evidence type="ECO:0000256" key="4">
    <source>
        <dbReference type="ARBA" id="ARBA00023125"/>
    </source>
</evidence>
<evidence type="ECO:0000313" key="8">
    <source>
        <dbReference type="EMBL" id="RRD04979.1"/>
    </source>
</evidence>
<dbReference type="PANTHER" id="PTHR46577:SF1">
    <property type="entry name" value="HTH-TYPE TRANSCRIPTIONAL REGULATORY PROTEIN GABR"/>
    <property type="match status" value="1"/>
</dbReference>
<dbReference type="GO" id="GO:0003677">
    <property type="term" value="F:DNA binding"/>
    <property type="evidence" value="ECO:0007669"/>
    <property type="project" value="UniProtKB-KW"/>
</dbReference>
<accession>A0A3P1T6G5</accession>
<comment type="caution">
    <text evidence="8">The sequence shown here is derived from an EMBL/GenBank/DDBJ whole genome shotgun (WGS) entry which is preliminary data.</text>
</comment>
<dbReference type="AlphaFoldDB" id="A0A3P1T6G5"/>
<evidence type="ECO:0000256" key="6">
    <source>
        <dbReference type="SAM" id="MobiDB-lite"/>
    </source>
</evidence>
<evidence type="ECO:0000256" key="3">
    <source>
        <dbReference type="ARBA" id="ARBA00023015"/>
    </source>
</evidence>
<keyword evidence="8" id="KW-0808">Transferase</keyword>
<dbReference type="InterPro" id="IPR051446">
    <property type="entry name" value="HTH_trans_reg/aminotransferase"/>
</dbReference>
<dbReference type="PROSITE" id="PS50949">
    <property type="entry name" value="HTH_GNTR"/>
    <property type="match status" value="1"/>
</dbReference>
<feature type="region of interest" description="Disordered" evidence="6">
    <location>
        <begin position="91"/>
        <end position="112"/>
    </location>
</feature>
<reference evidence="8 9" key="1">
    <citation type="submission" date="2018-11" db="EMBL/GenBank/DDBJ databases">
        <title>Genomes From Bacteria Associated with the Canine Oral Cavity: a Test Case for Automated Genome-Based Taxonomic Assignment.</title>
        <authorList>
            <person name="Coil D.A."/>
            <person name="Jospin G."/>
            <person name="Darling A.E."/>
            <person name="Wallis C."/>
            <person name="Davis I.J."/>
            <person name="Harris S."/>
            <person name="Eisen J.A."/>
            <person name="Holcombe L.J."/>
            <person name="O'Flynn C."/>
        </authorList>
    </citation>
    <scope>NUCLEOTIDE SEQUENCE [LARGE SCALE GENOMIC DNA]</scope>
    <source>
        <strain evidence="8 9">OH887_COT-365</strain>
    </source>
</reference>
<dbReference type="CDD" id="cd00609">
    <property type="entry name" value="AAT_like"/>
    <property type="match status" value="1"/>
</dbReference>
<dbReference type="PANTHER" id="PTHR46577">
    <property type="entry name" value="HTH-TYPE TRANSCRIPTIONAL REGULATORY PROTEIN GABR"/>
    <property type="match status" value="1"/>
</dbReference>
<dbReference type="PRINTS" id="PR00035">
    <property type="entry name" value="HTHGNTR"/>
</dbReference>
<keyword evidence="8" id="KW-0032">Aminotransferase</keyword>
<proteinExistence type="inferred from homology"/>
<dbReference type="InterPro" id="IPR036388">
    <property type="entry name" value="WH-like_DNA-bd_sf"/>
</dbReference>
<evidence type="ECO:0000256" key="1">
    <source>
        <dbReference type="ARBA" id="ARBA00005384"/>
    </source>
</evidence>
<dbReference type="SMART" id="SM00345">
    <property type="entry name" value="HTH_GNTR"/>
    <property type="match status" value="1"/>
</dbReference>
<dbReference type="GO" id="GO:0008483">
    <property type="term" value="F:transaminase activity"/>
    <property type="evidence" value="ECO:0007669"/>
    <property type="project" value="UniProtKB-KW"/>
</dbReference>
<organism evidence="8 9">
    <name type="scientific">Arachnia propionica</name>
    <dbReference type="NCBI Taxonomy" id="1750"/>
    <lineage>
        <taxon>Bacteria</taxon>
        <taxon>Bacillati</taxon>
        <taxon>Actinomycetota</taxon>
        <taxon>Actinomycetes</taxon>
        <taxon>Propionibacteriales</taxon>
        <taxon>Propionibacteriaceae</taxon>
        <taxon>Arachnia</taxon>
    </lineage>
</organism>
<protein>
    <submittedName>
        <fullName evidence="8">PLP-dependent aminotransferase family protein</fullName>
    </submittedName>
</protein>
<keyword evidence="2" id="KW-0663">Pyridoxal phosphate</keyword>
<sequence length="464" mass="50475">MARRAPELHPRLIMDPEIHPIAQRVVSAILTAITDGSLLDDDPLPSSRSLAESHGISRSSVVQAYETLAGLGVVRSVHGSGTTVCPGARSLLDSGAAPSPAPTSEPDSTKRTLNLTVPADMHEAALDQREWNRAWRRAIAPDCSRSGPQDLIAALHKHLRSFRGMTFAPEQVVLRPSIGSVVADIVHSAELRGQGIVVEDPGYPRIQRHFIDHGCRVRCLPVDEHGLRIDMLTGTDRAVHVTPARQWPTGVTMSEQRRRELLDWSVRTGGLIIENDLDAEFVFGRAPEPTLFSMAPPGAQVVYLGSPAKLLSSELAVVWLITNPGFHRRAEDLAPVSDFPARALAHFISSGALYRHRNRALSLCQERRDALLKQLTKVVPEVQALGEPSGTEIVLQLPDGADELAVQMQLERSGYQVSALGDFAMRPRHHALLLHYGALTPSAARGFAQCLQRALAKSCARSAS</sequence>
<keyword evidence="5" id="KW-0804">Transcription</keyword>
<dbReference type="Proteomes" id="UP000280819">
    <property type="component" value="Unassembled WGS sequence"/>
</dbReference>
<evidence type="ECO:0000313" key="9">
    <source>
        <dbReference type="Proteomes" id="UP000280819"/>
    </source>
</evidence>
<feature type="domain" description="HTH gntR-type" evidence="7">
    <location>
        <begin position="19"/>
        <end position="87"/>
    </location>
</feature>
<dbReference type="GO" id="GO:0030170">
    <property type="term" value="F:pyridoxal phosphate binding"/>
    <property type="evidence" value="ECO:0007669"/>
    <property type="project" value="InterPro"/>
</dbReference>